<accession>A0A7G5H050</accession>
<evidence type="ECO:0000313" key="1">
    <source>
        <dbReference type="EMBL" id="QMW04492.1"/>
    </source>
</evidence>
<evidence type="ECO:0008006" key="3">
    <source>
        <dbReference type="Google" id="ProtNLM"/>
    </source>
</evidence>
<gene>
    <name evidence="1" type="ORF">H3H32_05995</name>
</gene>
<proteinExistence type="predicted"/>
<evidence type="ECO:0000313" key="2">
    <source>
        <dbReference type="Proteomes" id="UP000515369"/>
    </source>
</evidence>
<dbReference type="InterPro" id="IPR041408">
    <property type="entry name" value="Hcp_Tssd"/>
</dbReference>
<sequence>MASLRAEMTVDNDLFALNRIFFTASRKRSRKGEPASGINWRMHIAMDVLEQSTFAEWMFDSNMKKNVTVTFYATDDEGGGETKLKEWTLEATNCFGLLELFVGDASFETTNLILKGKSLSNGNATLTIGSDAK</sequence>
<dbReference type="Pfam" id="PF17642">
    <property type="entry name" value="TssD"/>
    <property type="match status" value="1"/>
</dbReference>
<dbReference type="RefSeq" id="WP_182461749.1">
    <property type="nucleotide sequence ID" value="NZ_CP059732.1"/>
</dbReference>
<name>A0A7G5H050_9BACT</name>
<dbReference type="AlphaFoldDB" id="A0A7G5H050"/>
<dbReference type="Proteomes" id="UP000515369">
    <property type="component" value="Chromosome"/>
</dbReference>
<protein>
    <recommendedName>
        <fullName evidence="3">Phage tail protein</fullName>
    </recommendedName>
</protein>
<reference evidence="1 2" key="1">
    <citation type="submission" date="2020-07" db="EMBL/GenBank/DDBJ databases">
        <title>Spirosoma foliorum sp. nov., isolated from the leaves on the Nejang mountain Korea, Republic of.</title>
        <authorList>
            <person name="Ho H."/>
            <person name="Lee Y.-J."/>
            <person name="Nurcahyanto D.-A."/>
            <person name="Kim S.-G."/>
        </authorList>
    </citation>
    <scope>NUCLEOTIDE SEQUENCE [LARGE SCALE GENOMIC DNA]</scope>
    <source>
        <strain evidence="1 2">PL0136</strain>
    </source>
</reference>
<dbReference type="EMBL" id="CP059732">
    <property type="protein sequence ID" value="QMW04492.1"/>
    <property type="molecule type" value="Genomic_DNA"/>
</dbReference>
<dbReference type="KEGG" id="sfol:H3H32_05995"/>
<organism evidence="1 2">
    <name type="scientific">Spirosoma foliorum</name>
    <dbReference type="NCBI Taxonomy" id="2710596"/>
    <lineage>
        <taxon>Bacteria</taxon>
        <taxon>Pseudomonadati</taxon>
        <taxon>Bacteroidota</taxon>
        <taxon>Cytophagia</taxon>
        <taxon>Cytophagales</taxon>
        <taxon>Cytophagaceae</taxon>
        <taxon>Spirosoma</taxon>
    </lineage>
</organism>
<keyword evidence="2" id="KW-1185">Reference proteome</keyword>
<dbReference type="GO" id="GO:0033104">
    <property type="term" value="C:type VI protein secretion system complex"/>
    <property type="evidence" value="ECO:0007669"/>
    <property type="project" value="InterPro"/>
</dbReference>